<keyword evidence="2" id="KW-1133">Transmembrane helix</keyword>
<proteinExistence type="predicted"/>
<dbReference type="AlphaFoldDB" id="A0A409VUS4"/>
<accession>A0A409VUS4</accession>
<reference evidence="3 4" key="1">
    <citation type="journal article" date="2018" name="Evol. Lett.">
        <title>Horizontal gene cluster transfer increased hallucinogenic mushroom diversity.</title>
        <authorList>
            <person name="Reynolds H.T."/>
            <person name="Vijayakumar V."/>
            <person name="Gluck-Thaler E."/>
            <person name="Korotkin H.B."/>
            <person name="Matheny P.B."/>
            <person name="Slot J.C."/>
        </authorList>
    </citation>
    <scope>NUCLEOTIDE SEQUENCE [LARGE SCALE GENOMIC DNA]</scope>
    <source>
        <strain evidence="3 4">2629</strain>
    </source>
</reference>
<sequence length="249" mass="27185">MILTTTANDIIADIPTRNLGSTLHEDEPRSFLTFVARQANPSPFNPVEAETDDDSTSGNTKKALEYLFISLAILVVGALLYRSMIIRAKRKQLRAAGFYHNSEGESHYGPRRGQMPMFDPYDSQSYPPRWGAMPAAHLNPTGQTVRRTRAEDIDAGGRRIGDRNAELDHGRLGDKDALPAYDMNGGPPKYVDIQSAPHQSADGTGVPTRPAASTTGIPDTVPPTVNSGQPGELREVSSEDPHLFPLPRR</sequence>
<gene>
    <name evidence="3" type="ORF">CVT24_003780</name>
</gene>
<keyword evidence="2" id="KW-0472">Membrane</keyword>
<evidence type="ECO:0000313" key="4">
    <source>
        <dbReference type="Proteomes" id="UP000284842"/>
    </source>
</evidence>
<feature type="compositionally biased region" description="Basic and acidic residues" evidence="1">
    <location>
        <begin position="151"/>
        <end position="177"/>
    </location>
</feature>
<feature type="compositionally biased region" description="Basic and acidic residues" evidence="1">
    <location>
        <begin position="232"/>
        <end position="242"/>
    </location>
</feature>
<feature type="compositionally biased region" description="Polar residues" evidence="1">
    <location>
        <begin position="211"/>
        <end position="229"/>
    </location>
</feature>
<evidence type="ECO:0000256" key="1">
    <source>
        <dbReference type="SAM" id="MobiDB-lite"/>
    </source>
</evidence>
<keyword evidence="2" id="KW-0812">Transmembrane</keyword>
<keyword evidence="4" id="KW-1185">Reference proteome</keyword>
<evidence type="ECO:0000313" key="3">
    <source>
        <dbReference type="EMBL" id="PPQ70005.1"/>
    </source>
</evidence>
<feature type="transmembrane region" description="Helical" evidence="2">
    <location>
        <begin position="63"/>
        <end position="81"/>
    </location>
</feature>
<organism evidence="3 4">
    <name type="scientific">Panaeolus cyanescens</name>
    <dbReference type="NCBI Taxonomy" id="181874"/>
    <lineage>
        <taxon>Eukaryota</taxon>
        <taxon>Fungi</taxon>
        <taxon>Dikarya</taxon>
        <taxon>Basidiomycota</taxon>
        <taxon>Agaricomycotina</taxon>
        <taxon>Agaricomycetes</taxon>
        <taxon>Agaricomycetidae</taxon>
        <taxon>Agaricales</taxon>
        <taxon>Agaricineae</taxon>
        <taxon>Galeropsidaceae</taxon>
        <taxon>Panaeolus</taxon>
    </lineage>
</organism>
<dbReference type="EMBL" id="NHTK01005968">
    <property type="protein sequence ID" value="PPQ70005.1"/>
    <property type="molecule type" value="Genomic_DNA"/>
</dbReference>
<protein>
    <submittedName>
        <fullName evidence="3">Uncharacterized protein</fullName>
    </submittedName>
</protein>
<comment type="caution">
    <text evidence="3">The sequence shown here is derived from an EMBL/GenBank/DDBJ whole genome shotgun (WGS) entry which is preliminary data.</text>
</comment>
<dbReference type="Proteomes" id="UP000284842">
    <property type="component" value="Unassembled WGS sequence"/>
</dbReference>
<dbReference type="OrthoDB" id="2974599at2759"/>
<feature type="region of interest" description="Disordered" evidence="1">
    <location>
        <begin position="151"/>
        <end position="249"/>
    </location>
</feature>
<name>A0A409VUS4_9AGAR</name>
<dbReference type="InParanoid" id="A0A409VUS4"/>
<evidence type="ECO:0000256" key="2">
    <source>
        <dbReference type="SAM" id="Phobius"/>
    </source>
</evidence>